<organism evidence="1 2">
    <name type="scientific">Alteromonas oceani</name>
    <dbReference type="NCBI Taxonomy" id="2071609"/>
    <lineage>
        <taxon>Bacteria</taxon>
        <taxon>Pseudomonadati</taxon>
        <taxon>Pseudomonadota</taxon>
        <taxon>Gammaproteobacteria</taxon>
        <taxon>Alteromonadales</taxon>
        <taxon>Alteromonadaceae</taxon>
        <taxon>Alteromonas/Salinimonas group</taxon>
        <taxon>Alteromonas</taxon>
    </lineage>
</organism>
<accession>A0ABV7JW91</accession>
<dbReference type="Proteomes" id="UP001595477">
    <property type="component" value="Unassembled WGS sequence"/>
</dbReference>
<dbReference type="RefSeq" id="WP_123323291.1">
    <property type="nucleotide sequence ID" value="NZ_JBHRSX010000021.1"/>
</dbReference>
<keyword evidence="2" id="KW-1185">Reference proteome</keyword>
<comment type="caution">
    <text evidence="1">The sequence shown here is derived from an EMBL/GenBank/DDBJ whole genome shotgun (WGS) entry which is preliminary data.</text>
</comment>
<protein>
    <recommendedName>
        <fullName evidence="3">PEP-CTERM sorting domain-containing protein</fullName>
    </recommendedName>
</protein>
<sequence>MLQRNFTHTLSIIILSVFLSSKSYATLITHESYSRDSNDIVIRGGGLEWLMWNQTYGLSAHEAVARYESKGWSIATNSQMANLFNSFKLGETGFPLPYPRSPFVSDENADQLIGPHGDSQDANNSAAIAFIKLFSDQELDFQAGVEQIHAHAYFGDDEDNDNKINRASVNHDHFRDFGFIVSDIGLSSDRFGYTEALPSSTGTALVRNINEVNSPNSLFLLIMGMLLSVWYRRK</sequence>
<proteinExistence type="predicted"/>
<evidence type="ECO:0000313" key="2">
    <source>
        <dbReference type="Proteomes" id="UP001595477"/>
    </source>
</evidence>
<dbReference type="EMBL" id="JBHRSX010000021">
    <property type="protein sequence ID" value="MFC3202233.1"/>
    <property type="molecule type" value="Genomic_DNA"/>
</dbReference>
<gene>
    <name evidence="1" type="ORF">ACFOEW_10435</name>
</gene>
<name>A0ABV7JW91_9ALTE</name>
<evidence type="ECO:0000313" key="1">
    <source>
        <dbReference type="EMBL" id="MFC3202233.1"/>
    </source>
</evidence>
<reference evidence="2" key="1">
    <citation type="journal article" date="2019" name="Int. J. Syst. Evol. Microbiol.">
        <title>The Global Catalogue of Microorganisms (GCM) 10K type strain sequencing project: providing services to taxonomists for standard genome sequencing and annotation.</title>
        <authorList>
            <consortium name="The Broad Institute Genomics Platform"/>
            <consortium name="The Broad Institute Genome Sequencing Center for Infectious Disease"/>
            <person name="Wu L."/>
            <person name="Ma J."/>
        </authorList>
    </citation>
    <scope>NUCLEOTIDE SEQUENCE [LARGE SCALE GENOMIC DNA]</scope>
    <source>
        <strain evidence="2">KCTC 52449</strain>
    </source>
</reference>
<evidence type="ECO:0008006" key="3">
    <source>
        <dbReference type="Google" id="ProtNLM"/>
    </source>
</evidence>